<accession>A0A1L9SFL0</accession>
<proteinExistence type="predicted"/>
<evidence type="ECO:0000313" key="1">
    <source>
        <dbReference type="EMBL" id="OJJ45877.1"/>
    </source>
</evidence>
<name>A0A1L9SFL0_9EURO</name>
<dbReference type="VEuPathDB" id="FungiDB:ASPZODRAFT_119138"/>
<organism evidence="1 2">
    <name type="scientific">Penicilliopsis zonata CBS 506.65</name>
    <dbReference type="NCBI Taxonomy" id="1073090"/>
    <lineage>
        <taxon>Eukaryota</taxon>
        <taxon>Fungi</taxon>
        <taxon>Dikarya</taxon>
        <taxon>Ascomycota</taxon>
        <taxon>Pezizomycotina</taxon>
        <taxon>Eurotiomycetes</taxon>
        <taxon>Eurotiomycetidae</taxon>
        <taxon>Eurotiales</taxon>
        <taxon>Aspergillaceae</taxon>
        <taxon>Penicilliopsis</taxon>
    </lineage>
</organism>
<keyword evidence="2" id="KW-1185">Reference proteome</keyword>
<reference evidence="2" key="1">
    <citation type="journal article" date="2017" name="Genome Biol.">
        <title>Comparative genomics reveals high biological diversity and specific adaptations in the industrially and medically important fungal genus Aspergillus.</title>
        <authorList>
            <person name="de Vries R.P."/>
            <person name="Riley R."/>
            <person name="Wiebenga A."/>
            <person name="Aguilar-Osorio G."/>
            <person name="Amillis S."/>
            <person name="Uchima C.A."/>
            <person name="Anderluh G."/>
            <person name="Asadollahi M."/>
            <person name="Askin M."/>
            <person name="Barry K."/>
            <person name="Battaglia E."/>
            <person name="Bayram O."/>
            <person name="Benocci T."/>
            <person name="Braus-Stromeyer S.A."/>
            <person name="Caldana C."/>
            <person name="Canovas D."/>
            <person name="Cerqueira G.C."/>
            <person name="Chen F."/>
            <person name="Chen W."/>
            <person name="Choi C."/>
            <person name="Clum A."/>
            <person name="Dos Santos R.A."/>
            <person name="Damasio A.R."/>
            <person name="Diallinas G."/>
            <person name="Emri T."/>
            <person name="Fekete E."/>
            <person name="Flipphi M."/>
            <person name="Freyberg S."/>
            <person name="Gallo A."/>
            <person name="Gournas C."/>
            <person name="Habgood R."/>
            <person name="Hainaut M."/>
            <person name="Harispe M.L."/>
            <person name="Henrissat B."/>
            <person name="Hilden K.S."/>
            <person name="Hope R."/>
            <person name="Hossain A."/>
            <person name="Karabika E."/>
            <person name="Karaffa L."/>
            <person name="Karanyi Z."/>
            <person name="Krasevec N."/>
            <person name="Kuo A."/>
            <person name="Kusch H."/>
            <person name="LaButti K."/>
            <person name="Lagendijk E.L."/>
            <person name="Lapidus A."/>
            <person name="Levasseur A."/>
            <person name="Lindquist E."/>
            <person name="Lipzen A."/>
            <person name="Logrieco A.F."/>
            <person name="MacCabe A."/>
            <person name="Maekelae M.R."/>
            <person name="Malavazi I."/>
            <person name="Melin P."/>
            <person name="Meyer V."/>
            <person name="Mielnichuk N."/>
            <person name="Miskei M."/>
            <person name="Molnar A.P."/>
            <person name="Mule G."/>
            <person name="Ngan C.Y."/>
            <person name="Orejas M."/>
            <person name="Orosz E."/>
            <person name="Ouedraogo J.P."/>
            <person name="Overkamp K.M."/>
            <person name="Park H.-S."/>
            <person name="Perrone G."/>
            <person name="Piumi F."/>
            <person name="Punt P.J."/>
            <person name="Ram A.F."/>
            <person name="Ramon A."/>
            <person name="Rauscher S."/>
            <person name="Record E."/>
            <person name="Riano-Pachon D.M."/>
            <person name="Robert V."/>
            <person name="Roehrig J."/>
            <person name="Ruller R."/>
            <person name="Salamov A."/>
            <person name="Salih N.S."/>
            <person name="Samson R.A."/>
            <person name="Sandor E."/>
            <person name="Sanguinetti M."/>
            <person name="Schuetze T."/>
            <person name="Sepcic K."/>
            <person name="Shelest E."/>
            <person name="Sherlock G."/>
            <person name="Sophianopoulou V."/>
            <person name="Squina F.M."/>
            <person name="Sun H."/>
            <person name="Susca A."/>
            <person name="Todd R.B."/>
            <person name="Tsang A."/>
            <person name="Unkles S.E."/>
            <person name="van de Wiele N."/>
            <person name="van Rossen-Uffink D."/>
            <person name="Oliveira J.V."/>
            <person name="Vesth T.C."/>
            <person name="Visser J."/>
            <person name="Yu J.-H."/>
            <person name="Zhou M."/>
            <person name="Andersen M.R."/>
            <person name="Archer D.B."/>
            <person name="Baker S.E."/>
            <person name="Benoit I."/>
            <person name="Brakhage A.A."/>
            <person name="Braus G.H."/>
            <person name="Fischer R."/>
            <person name="Frisvad J.C."/>
            <person name="Goldman G.H."/>
            <person name="Houbraken J."/>
            <person name="Oakley B."/>
            <person name="Pocsi I."/>
            <person name="Scazzocchio C."/>
            <person name="Seiboth B."/>
            <person name="vanKuyk P.A."/>
            <person name="Wortman J."/>
            <person name="Dyer P.S."/>
            <person name="Grigoriev I.V."/>
        </authorList>
    </citation>
    <scope>NUCLEOTIDE SEQUENCE [LARGE SCALE GENOMIC DNA]</scope>
    <source>
        <strain evidence="2">CBS 506.65</strain>
    </source>
</reference>
<dbReference type="Proteomes" id="UP000184188">
    <property type="component" value="Unassembled WGS sequence"/>
</dbReference>
<dbReference type="STRING" id="1073090.A0A1L9SFL0"/>
<evidence type="ECO:0000313" key="2">
    <source>
        <dbReference type="Proteomes" id="UP000184188"/>
    </source>
</evidence>
<dbReference type="AlphaFoldDB" id="A0A1L9SFL0"/>
<protein>
    <recommendedName>
        <fullName evidence="3">RRM domain-containing protein</fullName>
    </recommendedName>
</protein>
<dbReference type="EMBL" id="KV878344">
    <property type="protein sequence ID" value="OJJ45877.1"/>
    <property type="molecule type" value="Genomic_DNA"/>
</dbReference>
<sequence length="285" mass="32640">MIPILEPDRVSGCFLEATVCSLDELEGLRLDYIKHFENYVPTPSHRTVPWGGTIRWALRNSTVFEDAEEERLASFSAPWLAFKKGNASSLWFFQYGLRYLPSEMDENAYRTVKMENLPLDITMDIVLQLARGGQIYSAQLLNTTHMTGSPTAILVFVYQRDAVRFLQSNKDGISYMTSKIKVRAVNTATYPMPAEMEYLIFQRGYTRCLAICGVNGVQVEEIFSRLMESTCFHYVESVFPCEDGVQRFWFHSIKMAAMAHDLLKALPMLKRCEIKFEADPCTDLD</sequence>
<evidence type="ECO:0008006" key="3">
    <source>
        <dbReference type="Google" id="ProtNLM"/>
    </source>
</evidence>
<dbReference type="GeneID" id="34607684"/>
<dbReference type="RefSeq" id="XP_022580387.1">
    <property type="nucleotide sequence ID" value="XM_022721219.1"/>
</dbReference>
<gene>
    <name evidence="1" type="ORF">ASPZODRAFT_119138</name>
</gene>
<dbReference type="OrthoDB" id="5244622at2759"/>